<comment type="function">
    <text evidence="7 8 9">One of the essential components for the initiation of protein synthesis. Protects formylmethionyl-tRNA from spontaneous hydrolysis and promotes its binding to the 30S ribosomal subunits. Also involved in the hydrolysis of GTP during the formation of the 70S ribosomal complex.</text>
</comment>
<dbReference type="CDD" id="cd03692">
    <property type="entry name" value="mtIF2_IVc"/>
    <property type="match status" value="1"/>
</dbReference>
<dbReference type="Proteomes" id="UP001275049">
    <property type="component" value="Unassembled WGS sequence"/>
</dbReference>
<dbReference type="CDD" id="cd03702">
    <property type="entry name" value="IF2_mtIF2_II"/>
    <property type="match status" value="1"/>
</dbReference>
<gene>
    <name evidence="8 12" type="primary">infB</name>
    <name evidence="12" type="ORF">R6G86_01165</name>
</gene>
<evidence type="ECO:0000256" key="9">
    <source>
        <dbReference type="RuleBase" id="RU000644"/>
    </source>
</evidence>
<evidence type="ECO:0000256" key="7">
    <source>
        <dbReference type="ARBA" id="ARBA00025162"/>
    </source>
</evidence>
<comment type="subcellular location">
    <subcellularLocation>
        <location evidence="8">Cytoplasm</location>
    </subcellularLocation>
</comment>
<name>A0ABU5G9N6_9ACTO</name>
<evidence type="ECO:0000256" key="3">
    <source>
        <dbReference type="ARBA" id="ARBA00022540"/>
    </source>
</evidence>
<dbReference type="HAMAP" id="MF_00100_B">
    <property type="entry name" value="IF_2_B"/>
    <property type="match status" value="1"/>
</dbReference>
<dbReference type="InterPro" id="IPR009000">
    <property type="entry name" value="Transl_B-barrel_sf"/>
</dbReference>
<feature type="compositionally biased region" description="Low complexity" evidence="10">
    <location>
        <begin position="210"/>
        <end position="219"/>
    </location>
</feature>
<dbReference type="Pfam" id="PF04760">
    <property type="entry name" value="IF2_N"/>
    <property type="match status" value="2"/>
</dbReference>
<dbReference type="SUPFAM" id="SSF50447">
    <property type="entry name" value="Translation proteins"/>
    <property type="match status" value="2"/>
</dbReference>
<dbReference type="PROSITE" id="PS51722">
    <property type="entry name" value="G_TR_2"/>
    <property type="match status" value="1"/>
</dbReference>
<dbReference type="SUPFAM" id="SSF52156">
    <property type="entry name" value="Initiation factor IF2/eIF5b, domain 3"/>
    <property type="match status" value="1"/>
</dbReference>
<reference evidence="12 13" key="1">
    <citation type="submission" date="2023-10" db="EMBL/GenBank/DDBJ databases">
        <title>Whole Genome based description of the genera Actinobaculum and Actinotignum reveals a complex phylogenetic relationship within the species included in the genus Actinotignum.</title>
        <authorList>
            <person name="Jensen C.S."/>
            <person name="Dargis R."/>
            <person name="Kemp M."/>
            <person name="Christensen J.J."/>
        </authorList>
    </citation>
    <scope>NUCLEOTIDE SEQUENCE [LARGE SCALE GENOMIC DNA]</scope>
    <source>
        <strain evidence="12 13">SLA_B974</strain>
    </source>
</reference>
<evidence type="ECO:0000313" key="13">
    <source>
        <dbReference type="Proteomes" id="UP001275049"/>
    </source>
</evidence>
<keyword evidence="6 8" id="KW-0342">GTP-binding</keyword>
<feature type="compositionally biased region" description="Low complexity" evidence="10">
    <location>
        <begin position="133"/>
        <end position="148"/>
    </location>
</feature>
<sequence length="1055" mass="111779">MAKVRVHELAKEIGVTSKKLLQVLKDNGEFVKSASSTIEAPVVRKAREYFDAHPELIEGGATKKATRRPKKKKTVAPDAVDLPAGTASVMEVKPSAPQDKKPEAEVTTPEISQPVATQANVAEKEERGQKGDATASAPVVAPVPTAPVQETAKGDASQKDSQVSYPEAISSDDRRVSPKPAPRVNAKPGGKQALKPGANVKDVQGEKPAVKPAVPTPKAMAKKEETATVEKSERPAIPTPRGAVKSARAAREEAREQAREQAAPRPGNNPFATSQGMPRPGGGRKGGPRPGNNPFASSQGMPRPGGGRGKGAKPGGKPGTRGGQGQSQGQPQNQGRGGQGQGGNAQGRGARSAPNPNMMPGQMNAAPSTGRGGRPSRGRGGQGQGGNAQGRGGNRPGGAGGFTRSGGRARGGSTAGAFGRRAGGAGRRKSKRAKREEFEAQISPMLSGVEVPRGDGSTVVRLRQGSSLADFAETIGASSAALITVLFRMGEMATMNQSLDEDTFKLLGAELGYDVQMLSKEDEDREILESFNIDLEEEELLEEDENLLPRPPVVTVMGHVDHGKTKLLDAMRHTSIEGTEHGGITQAIGAYQTHIMYEGEDRAITFIDTPGHEAFTQMRARGAELTDIAILVVAADDGVMPQTVEAVNHAQSAGVKIVVAVNKIDKEGANPQKIRSQLTEYGLVAEEYGGDTMFVDISAKQRTGIEDLLEAVLYVADADLDLRANPDKAARGTAIEAKLDQGRGAVITALVQSGTLRIGDPIVVGIAHGRVRAMFDENGNNVEEATPSRPVQVLGLDTVPSAGDNLLVAPDERTARQIAEERESAKRAATLARRRKRVSLENLGDVLKEGATSTLNLIIKGDSSGAVEALESSLLELEVDDEVQLAIIHRGVGAITQNDVNLATVDNAVIIGFNVRPAERVQEIADSEGVEMKFYSVIYKALEDVELALKGMLKPIYEEVQLGSAEVRALFRSGKAGTIAGSIVRTGKIKRGVKARLVRDGVVVADDLEIVSLRREKDDVTEVREGYECGITLGHKDIREGDIIETFEMQEKPRD</sequence>
<evidence type="ECO:0000256" key="6">
    <source>
        <dbReference type="ARBA" id="ARBA00023134"/>
    </source>
</evidence>
<dbReference type="InterPro" id="IPR005225">
    <property type="entry name" value="Small_GTP-bd"/>
</dbReference>
<evidence type="ECO:0000256" key="4">
    <source>
        <dbReference type="ARBA" id="ARBA00022741"/>
    </source>
</evidence>
<feature type="region of interest" description="Disordered" evidence="10">
    <location>
        <begin position="61"/>
        <end position="436"/>
    </location>
</feature>
<keyword evidence="13" id="KW-1185">Reference proteome</keyword>
<comment type="caution">
    <text evidence="8">Lacks conserved residue(s) required for the propagation of feature annotation.</text>
</comment>
<proteinExistence type="inferred from homology"/>
<dbReference type="RefSeq" id="WP_320754847.1">
    <property type="nucleotide sequence ID" value="NZ_JAWNGA010000001.1"/>
</dbReference>
<keyword evidence="5 8" id="KW-0648">Protein biosynthesis</keyword>
<keyword evidence="8" id="KW-0963">Cytoplasm</keyword>
<dbReference type="PANTHER" id="PTHR43381:SF5">
    <property type="entry name" value="TR-TYPE G DOMAIN-CONTAINING PROTEIN"/>
    <property type="match status" value="1"/>
</dbReference>
<comment type="similarity">
    <text evidence="1 8 9">Belongs to the TRAFAC class translation factor GTPase superfamily. Classic translation factor GTPase family. IF-2 subfamily.</text>
</comment>
<feature type="compositionally biased region" description="Gly residues" evidence="10">
    <location>
        <begin position="370"/>
        <end position="414"/>
    </location>
</feature>
<dbReference type="Pfam" id="PF11987">
    <property type="entry name" value="IF-2"/>
    <property type="match status" value="1"/>
</dbReference>
<dbReference type="InterPro" id="IPR053905">
    <property type="entry name" value="EF-G-like_DII"/>
</dbReference>
<dbReference type="InterPro" id="IPR006847">
    <property type="entry name" value="IF2_N"/>
</dbReference>
<dbReference type="NCBIfam" id="TIGR00231">
    <property type="entry name" value="small_GTP"/>
    <property type="match status" value="1"/>
</dbReference>
<dbReference type="PANTHER" id="PTHR43381">
    <property type="entry name" value="TRANSLATION INITIATION FACTOR IF-2-RELATED"/>
    <property type="match status" value="1"/>
</dbReference>
<evidence type="ECO:0000256" key="2">
    <source>
        <dbReference type="ARBA" id="ARBA00020675"/>
    </source>
</evidence>
<comment type="caution">
    <text evidence="12">The sequence shown here is derived from an EMBL/GenBank/DDBJ whole genome shotgun (WGS) entry which is preliminary data.</text>
</comment>
<keyword evidence="4 8" id="KW-0547">Nucleotide-binding</keyword>
<feature type="compositionally biased region" description="Polar residues" evidence="10">
    <location>
        <begin position="109"/>
        <end position="120"/>
    </location>
</feature>
<feature type="binding site" evidence="8">
    <location>
        <begin position="608"/>
        <end position="612"/>
    </location>
    <ligand>
        <name>GTP</name>
        <dbReference type="ChEBI" id="CHEBI:37565"/>
    </ligand>
</feature>
<dbReference type="InterPro" id="IPR015760">
    <property type="entry name" value="TIF_IF2"/>
</dbReference>
<dbReference type="NCBIfam" id="TIGR00487">
    <property type="entry name" value="IF-2"/>
    <property type="match status" value="1"/>
</dbReference>
<dbReference type="Gene3D" id="2.40.30.10">
    <property type="entry name" value="Translation factors"/>
    <property type="match status" value="2"/>
</dbReference>
<dbReference type="PROSITE" id="PS01176">
    <property type="entry name" value="IF2"/>
    <property type="match status" value="1"/>
</dbReference>
<dbReference type="PRINTS" id="PR00315">
    <property type="entry name" value="ELONGATNFCT"/>
</dbReference>
<feature type="binding site" evidence="8">
    <location>
        <begin position="558"/>
        <end position="565"/>
    </location>
    <ligand>
        <name>GTP</name>
        <dbReference type="ChEBI" id="CHEBI:37565"/>
    </ligand>
</feature>
<feature type="domain" description="Tr-type G" evidence="11">
    <location>
        <begin position="549"/>
        <end position="721"/>
    </location>
</feature>
<dbReference type="GO" id="GO:0003743">
    <property type="term" value="F:translation initiation factor activity"/>
    <property type="evidence" value="ECO:0007669"/>
    <property type="project" value="UniProtKB-KW"/>
</dbReference>
<dbReference type="Pfam" id="PF22042">
    <property type="entry name" value="EF-G_D2"/>
    <property type="match status" value="1"/>
</dbReference>
<dbReference type="EMBL" id="JAWNGA010000001">
    <property type="protein sequence ID" value="MDY5132353.1"/>
    <property type="molecule type" value="Genomic_DNA"/>
</dbReference>
<dbReference type="CDD" id="cd01887">
    <property type="entry name" value="IF2_eIF5B"/>
    <property type="match status" value="1"/>
</dbReference>
<evidence type="ECO:0000259" key="11">
    <source>
        <dbReference type="PROSITE" id="PS51722"/>
    </source>
</evidence>
<dbReference type="InterPro" id="IPR000795">
    <property type="entry name" value="T_Tr_GTP-bd_dom"/>
</dbReference>
<accession>A0ABU5G9N6</accession>
<feature type="compositionally biased region" description="Gly residues" evidence="10">
    <location>
        <begin position="279"/>
        <end position="289"/>
    </location>
</feature>
<dbReference type="InterPro" id="IPR044145">
    <property type="entry name" value="IF2_II"/>
</dbReference>
<feature type="compositionally biased region" description="Basic and acidic residues" evidence="10">
    <location>
        <begin position="249"/>
        <end position="259"/>
    </location>
</feature>
<organism evidence="12 13">
    <name type="scientific">Actinotignum urinale</name>
    <dbReference type="NCBI Taxonomy" id="190146"/>
    <lineage>
        <taxon>Bacteria</taxon>
        <taxon>Bacillati</taxon>
        <taxon>Actinomycetota</taxon>
        <taxon>Actinomycetes</taxon>
        <taxon>Actinomycetales</taxon>
        <taxon>Actinomycetaceae</taxon>
        <taxon>Actinotignum</taxon>
    </lineage>
</organism>
<evidence type="ECO:0000256" key="1">
    <source>
        <dbReference type="ARBA" id="ARBA00007733"/>
    </source>
</evidence>
<keyword evidence="3 8" id="KW-0396">Initiation factor</keyword>
<dbReference type="InterPro" id="IPR027417">
    <property type="entry name" value="P-loop_NTPase"/>
</dbReference>
<protein>
    <recommendedName>
        <fullName evidence="2 8">Translation initiation factor IF-2</fullName>
    </recommendedName>
</protein>
<feature type="binding site" evidence="8">
    <location>
        <begin position="662"/>
        <end position="665"/>
    </location>
    <ligand>
        <name>GTP</name>
        <dbReference type="ChEBI" id="CHEBI:37565"/>
    </ligand>
</feature>
<feature type="compositionally biased region" description="Gly residues" evidence="10">
    <location>
        <begin position="335"/>
        <end position="346"/>
    </location>
</feature>
<dbReference type="Pfam" id="PF00009">
    <property type="entry name" value="GTP_EFTU"/>
    <property type="match status" value="1"/>
</dbReference>
<feature type="compositionally biased region" description="Basic residues" evidence="10">
    <location>
        <begin position="64"/>
        <end position="74"/>
    </location>
</feature>
<dbReference type="SUPFAM" id="SSF52540">
    <property type="entry name" value="P-loop containing nucleoside triphosphate hydrolases"/>
    <property type="match status" value="1"/>
</dbReference>
<evidence type="ECO:0000256" key="5">
    <source>
        <dbReference type="ARBA" id="ARBA00022917"/>
    </source>
</evidence>
<dbReference type="InterPro" id="IPR036925">
    <property type="entry name" value="TIF_IF2_dom3_sf"/>
</dbReference>
<dbReference type="InterPro" id="IPR023115">
    <property type="entry name" value="TIF_IF2_dom3"/>
</dbReference>
<dbReference type="Gene3D" id="1.10.10.2480">
    <property type="match status" value="1"/>
</dbReference>
<dbReference type="Gene3D" id="3.40.50.10050">
    <property type="entry name" value="Translation initiation factor IF- 2, domain 3"/>
    <property type="match status" value="1"/>
</dbReference>
<evidence type="ECO:0000256" key="10">
    <source>
        <dbReference type="SAM" id="MobiDB-lite"/>
    </source>
</evidence>
<feature type="compositionally biased region" description="Gly residues" evidence="10">
    <location>
        <begin position="303"/>
        <end position="326"/>
    </location>
</feature>
<dbReference type="InterPro" id="IPR000178">
    <property type="entry name" value="TF_IF2_bacterial-like"/>
</dbReference>
<evidence type="ECO:0000313" key="12">
    <source>
        <dbReference type="EMBL" id="MDY5132353.1"/>
    </source>
</evidence>
<evidence type="ECO:0000256" key="8">
    <source>
        <dbReference type="HAMAP-Rule" id="MF_00100"/>
    </source>
</evidence>
<feature type="compositionally biased region" description="Basic and acidic residues" evidence="10">
    <location>
        <begin position="221"/>
        <end position="234"/>
    </location>
</feature>
<dbReference type="Gene3D" id="3.40.50.300">
    <property type="entry name" value="P-loop containing nucleotide triphosphate hydrolases"/>
    <property type="match status" value="1"/>
</dbReference>